<dbReference type="PANTHER" id="PTHR47550">
    <property type="entry name" value="DUAL SPECIFICITY PROTEIN PHOSPHATASE PPS1"/>
    <property type="match status" value="1"/>
</dbReference>
<gene>
    <name evidence="5" type="ORF">J8A68_003137</name>
</gene>
<evidence type="ECO:0000259" key="3">
    <source>
        <dbReference type="PROSITE" id="PS50054"/>
    </source>
</evidence>
<feature type="region of interest" description="Disordered" evidence="2">
    <location>
        <begin position="1"/>
        <end position="24"/>
    </location>
</feature>
<dbReference type="PANTHER" id="PTHR47550:SF1">
    <property type="entry name" value="DUAL SPECIFICITY PROTEIN PHOSPHATASE PPS1"/>
    <property type="match status" value="1"/>
</dbReference>
<sequence length="1118" mass="124189">MTTATATASIPRISSSSSLKSDTSNAASVVATGNKLISPISNTGTTNTTVTTSAVNTIPSIDKKTSSSSTVVPTHTASLSPISAGPLFGSSSPAQLFSSAAHPQLQKVPPTISSSTTSKIQQQQPTTTISHTTDITPAPIIHSTVSMVTETVTTTAPVAATDSATVAFPTAIITPTTTTMAVCSESCPRFKRTSSGSNDTIYERDRYRARVKVLNNPDDSTNEKCQECESTSNQPDLDFIKTTRLNMDSESPLVSSSIFYKSLAHYSYDTFAFPVKTITLEQLKFIFMWYFNSPLPKTSKMFPWLHGLNPENFAQKSFFLFQQQQLYDRLGESGGEGEDVFNELNYLSRPKHIRFLMCITNDNPNLINLKNTVGISEILHKIDVSKLEIKNIIQKTIPIEFCDNEELIDLLVNDCVKLKVLPIFKNLDPDRGISLRNFHIQVAKLSTCSDFIIYGNTNVESMARILWLAQRNETKVDQADGLGSTGEEYNVFILNEDLTELLGTSDDFIFSDDGIQIPGVKSPLAKQHNLKSLIANVDFPALEKIETSKMSSATKLHQNVWAGNQWDWLSTTTSSHSQHHNKVTSRPQPSEMKNLYNNPDHSHVITHPDLDSSSTTYPLVSNWNLFIHCHADAKFPSMATLSQLLFTYSITSHDRTSESERHVLSVPPSGSLGIGDCKSETLESLVNTCKLIYLYSSSTSDSALSCLIYCSDGYTESSLFVLCYLMYCLNLSLADAMLKLHLDYGRPFYIFSSDVAILKKLEPILRKFSPVVKKNMNWGSVETISSADLNDLLLGKKGTGGSPSSICSKTGKDKLKLGYIENSDDDDDNIVEDQEDSSATSSDEDGSSSNYDSDLNDLDGGSGGGADMSDWVDEVEGSIPSKILPYLYLGSLKHASCVTLLNKLGIKKIISVGETVPWLNGYKFRQHNDIKVTELDDGNLEIFEIAPRPDPPPPSQHHHHHTHHGRTKPRRHHTSVTTVMKVNNLEDDGIDELTLALPHVLDFINQEYQSTNGQTKILVHCRVGVSRSATVVIAEVMKRLMVNLSIAYLYVRVRRLNIIIQPNLRFMYELFKWEEQVKMKQLTIGEGKFIDGTHYLRDIDWFIMCREIMRLNVPYLNN</sequence>
<dbReference type="OrthoDB" id="273181at2759"/>
<keyword evidence="6" id="KW-1185">Reference proteome</keyword>
<name>A0A8J5UWV9_9ASCO</name>
<dbReference type="GO" id="GO:0005634">
    <property type="term" value="C:nucleus"/>
    <property type="evidence" value="ECO:0007669"/>
    <property type="project" value="GOC"/>
</dbReference>
<dbReference type="GO" id="GO:0033260">
    <property type="term" value="P:nuclear DNA replication"/>
    <property type="evidence" value="ECO:0007669"/>
    <property type="project" value="TreeGrafter"/>
</dbReference>
<feature type="domain" description="Tyrosine specific protein phosphatases" evidence="4">
    <location>
        <begin position="998"/>
        <end position="1066"/>
    </location>
</feature>
<dbReference type="PROSITE" id="PS50056">
    <property type="entry name" value="TYR_PHOSPHATASE_2"/>
    <property type="match status" value="1"/>
</dbReference>
<evidence type="ECO:0000256" key="2">
    <source>
        <dbReference type="SAM" id="MobiDB-lite"/>
    </source>
</evidence>
<dbReference type="EMBL" id="JAGSYN010000140">
    <property type="protein sequence ID" value="KAG7663305.1"/>
    <property type="molecule type" value="Genomic_DNA"/>
</dbReference>
<dbReference type="Proteomes" id="UP000694255">
    <property type="component" value="Unassembled WGS sequence"/>
</dbReference>
<dbReference type="RefSeq" id="XP_049263537.1">
    <property type="nucleotide sequence ID" value="XM_049406961.1"/>
</dbReference>
<accession>A0A8J5UWV9</accession>
<proteinExistence type="predicted"/>
<evidence type="ECO:0000259" key="4">
    <source>
        <dbReference type="PROSITE" id="PS50056"/>
    </source>
</evidence>
<dbReference type="GeneID" id="73469938"/>
<feature type="compositionally biased region" description="Acidic residues" evidence="2">
    <location>
        <begin position="822"/>
        <end position="846"/>
    </location>
</feature>
<dbReference type="InterPro" id="IPR000387">
    <property type="entry name" value="Tyr_Pase_dom"/>
</dbReference>
<protein>
    <submittedName>
        <fullName evidence="5">PPS1</fullName>
    </submittedName>
</protein>
<organism evidence="5 6">
    <name type="scientific">[Candida] subhashii</name>
    <dbReference type="NCBI Taxonomy" id="561895"/>
    <lineage>
        <taxon>Eukaryota</taxon>
        <taxon>Fungi</taxon>
        <taxon>Dikarya</taxon>
        <taxon>Ascomycota</taxon>
        <taxon>Saccharomycotina</taxon>
        <taxon>Pichiomycetes</taxon>
        <taxon>Debaryomycetaceae</taxon>
        <taxon>Spathaspora</taxon>
    </lineage>
</organism>
<dbReference type="PROSITE" id="PS00383">
    <property type="entry name" value="TYR_PHOSPHATASE_1"/>
    <property type="match status" value="1"/>
</dbReference>
<dbReference type="AlphaFoldDB" id="A0A8J5UWV9"/>
<feature type="region of interest" description="Disordered" evidence="2">
    <location>
        <begin position="819"/>
        <end position="869"/>
    </location>
</feature>
<keyword evidence="1" id="KW-0378">Hydrolase</keyword>
<keyword evidence="1" id="KW-0904">Protein phosphatase</keyword>
<evidence type="ECO:0000313" key="5">
    <source>
        <dbReference type="EMBL" id="KAG7663305.1"/>
    </source>
</evidence>
<feature type="region of interest" description="Disordered" evidence="2">
    <location>
        <begin position="946"/>
        <end position="974"/>
    </location>
</feature>
<dbReference type="GO" id="GO:0008138">
    <property type="term" value="F:protein tyrosine/serine/threonine phosphatase activity"/>
    <property type="evidence" value="ECO:0007669"/>
    <property type="project" value="TreeGrafter"/>
</dbReference>
<dbReference type="InterPro" id="IPR000340">
    <property type="entry name" value="Dual-sp_phosphatase_cat-dom"/>
</dbReference>
<evidence type="ECO:0000256" key="1">
    <source>
        <dbReference type="ARBA" id="ARBA00022912"/>
    </source>
</evidence>
<dbReference type="InterPro" id="IPR053239">
    <property type="entry name" value="Dual_spec_PTase"/>
</dbReference>
<feature type="region of interest" description="Disordered" evidence="2">
    <location>
        <begin position="107"/>
        <end position="135"/>
    </location>
</feature>
<dbReference type="SMART" id="SM00195">
    <property type="entry name" value="DSPc"/>
    <property type="match status" value="1"/>
</dbReference>
<evidence type="ECO:0000313" key="6">
    <source>
        <dbReference type="Proteomes" id="UP000694255"/>
    </source>
</evidence>
<feature type="domain" description="Tyrosine-protein phosphatase" evidence="3">
    <location>
        <begin position="879"/>
        <end position="1079"/>
    </location>
</feature>
<reference evidence="5 6" key="1">
    <citation type="journal article" date="2021" name="DNA Res.">
        <title>Genome analysis of Candida subhashii reveals its hybrid nature and dual mitochondrial genome conformations.</title>
        <authorList>
            <person name="Mixao V."/>
            <person name="Hegedusova E."/>
            <person name="Saus E."/>
            <person name="Pryszcz L.P."/>
            <person name="Cillingova A."/>
            <person name="Nosek J."/>
            <person name="Gabaldon T."/>
        </authorList>
    </citation>
    <scope>NUCLEOTIDE SEQUENCE [LARGE SCALE GENOMIC DNA]</scope>
    <source>
        <strain evidence="5 6">CBS 10753</strain>
    </source>
</reference>
<dbReference type="InterPro" id="IPR020422">
    <property type="entry name" value="TYR_PHOSPHATASE_DUAL_dom"/>
</dbReference>
<feature type="compositionally biased region" description="Basic residues" evidence="2">
    <location>
        <begin position="956"/>
        <end position="974"/>
    </location>
</feature>
<dbReference type="Pfam" id="PF00782">
    <property type="entry name" value="DSPc"/>
    <property type="match status" value="1"/>
</dbReference>
<feature type="compositionally biased region" description="Low complexity" evidence="2">
    <location>
        <begin position="109"/>
        <end position="135"/>
    </location>
</feature>
<dbReference type="PROSITE" id="PS50054">
    <property type="entry name" value="TYR_PHOSPHATASE_DUAL"/>
    <property type="match status" value="1"/>
</dbReference>
<dbReference type="InterPro" id="IPR016130">
    <property type="entry name" value="Tyr_Pase_AS"/>
</dbReference>
<comment type="caution">
    <text evidence="5">The sequence shown here is derived from an EMBL/GenBank/DDBJ whole genome shotgun (WGS) entry which is preliminary data.</text>
</comment>